<dbReference type="AlphaFoldDB" id="A0A3S0V2E4"/>
<accession>A0A3S0V2E4</accession>
<dbReference type="InterPro" id="IPR025512">
    <property type="entry name" value="DUF4399"/>
</dbReference>
<evidence type="ECO:0000313" key="5">
    <source>
        <dbReference type="Proteomes" id="UP000280346"/>
    </source>
</evidence>
<keyword evidence="5" id="KW-1185">Reference proteome</keyword>
<dbReference type="OrthoDB" id="531568at2"/>
<dbReference type="Proteomes" id="UP000280346">
    <property type="component" value="Unassembled WGS sequence"/>
</dbReference>
<name>A0A3S0V2E4_9PROT</name>
<comment type="caution">
    <text evidence="4">The sequence shown here is derived from an EMBL/GenBank/DDBJ whole genome shotgun (WGS) entry which is preliminary data.</text>
</comment>
<feature type="signal peptide" evidence="2">
    <location>
        <begin position="1"/>
        <end position="20"/>
    </location>
</feature>
<feature type="region of interest" description="Disordered" evidence="1">
    <location>
        <begin position="32"/>
        <end position="52"/>
    </location>
</feature>
<feature type="chain" id="PRO_5018690342" evidence="2">
    <location>
        <begin position="21"/>
        <end position="178"/>
    </location>
</feature>
<evidence type="ECO:0000259" key="3">
    <source>
        <dbReference type="Pfam" id="PF14347"/>
    </source>
</evidence>
<evidence type="ECO:0000256" key="2">
    <source>
        <dbReference type="SAM" id="SignalP"/>
    </source>
</evidence>
<dbReference type="EMBL" id="RZIJ01000054">
    <property type="protein sequence ID" value="RUQ60427.1"/>
    <property type="molecule type" value="Genomic_DNA"/>
</dbReference>
<evidence type="ECO:0000313" key="4">
    <source>
        <dbReference type="EMBL" id="RUQ60427.1"/>
    </source>
</evidence>
<keyword evidence="2" id="KW-0732">Signal</keyword>
<gene>
    <name evidence="4" type="ORF">EJ913_30640</name>
</gene>
<dbReference type="RefSeq" id="WP_127005130.1">
    <property type="nucleotide sequence ID" value="NZ_JBNPXW010000021.1"/>
</dbReference>
<protein>
    <submittedName>
        <fullName evidence="4">DUF4399 domain-containing protein</fullName>
    </submittedName>
</protein>
<feature type="domain" description="DUF4399" evidence="3">
    <location>
        <begin position="77"/>
        <end position="167"/>
    </location>
</feature>
<proteinExistence type="predicted"/>
<reference evidence="4 5" key="1">
    <citation type="submission" date="2018-12" db="EMBL/GenBank/DDBJ databases">
        <authorList>
            <person name="Yang Y."/>
        </authorList>
    </citation>
    <scope>NUCLEOTIDE SEQUENCE [LARGE SCALE GENOMIC DNA]</scope>
    <source>
        <strain evidence="4 5">GSF71</strain>
    </source>
</reference>
<sequence>MLSRTSTLLAAGLAAGLILAADAALGQEAPAAAPGSHAAHQDSDAPASTGRSAGRKDAQLYIGWPTDGAVVGTRFKVWFGLRNFGVAPAGVARDATGHHHILIDTKLTKFDEPIPSDKQHLHFGSGQTETYLELPPGRHTLQLVLGDANHIPHDPPIVSKVVTITVQARRGSPQVSAR</sequence>
<evidence type="ECO:0000256" key="1">
    <source>
        <dbReference type="SAM" id="MobiDB-lite"/>
    </source>
</evidence>
<organism evidence="4 5">
    <name type="scientific">Azospirillum doebereinerae</name>
    <dbReference type="NCBI Taxonomy" id="92933"/>
    <lineage>
        <taxon>Bacteria</taxon>
        <taxon>Pseudomonadati</taxon>
        <taxon>Pseudomonadota</taxon>
        <taxon>Alphaproteobacteria</taxon>
        <taxon>Rhodospirillales</taxon>
        <taxon>Azospirillaceae</taxon>
        <taxon>Azospirillum</taxon>
    </lineage>
</organism>
<dbReference type="Pfam" id="PF14347">
    <property type="entry name" value="DUF4399"/>
    <property type="match status" value="1"/>
</dbReference>